<evidence type="ECO:0000256" key="5">
    <source>
        <dbReference type="PROSITE-ProRule" id="PRU01248"/>
    </source>
</evidence>
<evidence type="ECO:0000256" key="3">
    <source>
        <dbReference type="ARBA" id="ARBA00023125"/>
    </source>
</evidence>
<evidence type="ECO:0000256" key="2">
    <source>
        <dbReference type="ARBA" id="ARBA00022908"/>
    </source>
</evidence>
<organism evidence="8 9">
    <name type="scientific">Marinicella litoralis</name>
    <dbReference type="NCBI Taxonomy" id="644220"/>
    <lineage>
        <taxon>Bacteria</taxon>
        <taxon>Pseudomonadati</taxon>
        <taxon>Pseudomonadota</taxon>
        <taxon>Gammaproteobacteria</taxon>
        <taxon>Lysobacterales</taxon>
        <taxon>Marinicellaceae</taxon>
        <taxon>Marinicella</taxon>
    </lineage>
</organism>
<dbReference type="CDD" id="cd00397">
    <property type="entry name" value="DNA_BRE_C"/>
    <property type="match status" value="1"/>
</dbReference>
<keyword evidence="4" id="KW-0233">DNA recombination</keyword>
<proteinExistence type="inferred from homology"/>
<evidence type="ECO:0000313" key="9">
    <source>
        <dbReference type="Proteomes" id="UP000295724"/>
    </source>
</evidence>
<dbReference type="InterPro" id="IPR013762">
    <property type="entry name" value="Integrase-like_cat_sf"/>
</dbReference>
<feature type="domain" description="Core-binding (CB)" evidence="7">
    <location>
        <begin position="23"/>
        <end position="100"/>
    </location>
</feature>
<dbReference type="GO" id="GO:0006310">
    <property type="term" value="P:DNA recombination"/>
    <property type="evidence" value="ECO:0007669"/>
    <property type="project" value="UniProtKB-KW"/>
</dbReference>
<dbReference type="Proteomes" id="UP000295724">
    <property type="component" value="Unassembled WGS sequence"/>
</dbReference>
<protein>
    <submittedName>
        <fullName evidence="8">Site-specific recombinase XerD</fullName>
    </submittedName>
</protein>
<dbReference type="InterPro" id="IPR044068">
    <property type="entry name" value="CB"/>
</dbReference>
<dbReference type="AlphaFoldDB" id="A0A4R6XPY7"/>
<dbReference type="PROSITE" id="PS51898">
    <property type="entry name" value="TYR_RECOMBINASE"/>
    <property type="match status" value="1"/>
</dbReference>
<dbReference type="InterPro" id="IPR004107">
    <property type="entry name" value="Integrase_SAM-like_N"/>
</dbReference>
<evidence type="ECO:0000256" key="4">
    <source>
        <dbReference type="ARBA" id="ARBA00023172"/>
    </source>
</evidence>
<dbReference type="PROSITE" id="PS51900">
    <property type="entry name" value="CB"/>
    <property type="match status" value="1"/>
</dbReference>
<dbReference type="Gene3D" id="1.10.150.130">
    <property type="match status" value="1"/>
</dbReference>
<evidence type="ECO:0000259" key="6">
    <source>
        <dbReference type="PROSITE" id="PS51898"/>
    </source>
</evidence>
<keyword evidence="3 5" id="KW-0238">DNA-binding</keyword>
<keyword evidence="2" id="KW-0229">DNA integration</keyword>
<comment type="caution">
    <text evidence="8">The sequence shown here is derived from an EMBL/GenBank/DDBJ whole genome shotgun (WGS) entry which is preliminary data.</text>
</comment>
<dbReference type="EMBL" id="SNZB01000005">
    <property type="protein sequence ID" value="TDR18268.1"/>
    <property type="molecule type" value="Genomic_DNA"/>
</dbReference>
<evidence type="ECO:0000256" key="1">
    <source>
        <dbReference type="ARBA" id="ARBA00008857"/>
    </source>
</evidence>
<sequence>MTELTKQNHSLTRSQSNELLNIPEESVWLANYTSKATQKTYSVAVREFFRYHDMQDINDLRTSSPAHVIAWRDQLINSGATSRTVNNRLSALSSLFKHLCEKQIISKNPVHGIKRPKVNQSQVKTPAITKQQVRKVLELPDQSTPKGLRDAAILYTYFYSGCRRSEVRNLKASHILQDNGYYVIDFTVKGGKENRLAVHPELQNVLNTYLSSADHLSEPDVPLFISVQKNEERKPLNPKSLNRIFKHYIIKAGLPGNITPHSARATFITEALKNNCSIEAVQASVAHANISTTQMYDKRKKNYKDSASLAVRF</sequence>
<dbReference type="PANTHER" id="PTHR30349">
    <property type="entry name" value="PHAGE INTEGRASE-RELATED"/>
    <property type="match status" value="1"/>
</dbReference>
<feature type="domain" description="Tyr recombinase" evidence="6">
    <location>
        <begin position="123"/>
        <end position="311"/>
    </location>
</feature>
<gene>
    <name evidence="8" type="ORF">C8D91_2183</name>
</gene>
<evidence type="ECO:0000313" key="8">
    <source>
        <dbReference type="EMBL" id="TDR18268.1"/>
    </source>
</evidence>
<dbReference type="InterPro" id="IPR011010">
    <property type="entry name" value="DNA_brk_join_enz"/>
</dbReference>
<dbReference type="RefSeq" id="WP_099019715.1">
    <property type="nucleotide sequence ID" value="NZ_NIHB01000003.1"/>
</dbReference>
<dbReference type="InterPro" id="IPR002104">
    <property type="entry name" value="Integrase_catalytic"/>
</dbReference>
<reference evidence="8 9" key="1">
    <citation type="submission" date="2019-03" db="EMBL/GenBank/DDBJ databases">
        <title>Genomic Encyclopedia of Type Strains, Phase IV (KMG-IV): sequencing the most valuable type-strain genomes for metagenomic binning, comparative biology and taxonomic classification.</title>
        <authorList>
            <person name="Goeker M."/>
        </authorList>
    </citation>
    <scope>NUCLEOTIDE SEQUENCE [LARGE SCALE GENOMIC DNA]</scope>
    <source>
        <strain evidence="8 9">DSM 25488</strain>
    </source>
</reference>
<accession>A0A4R6XPY7</accession>
<dbReference type="GO" id="GO:0015074">
    <property type="term" value="P:DNA integration"/>
    <property type="evidence" value="ECO:0007669"/>
    <property type="project" value="UniProtKB-KW"/>
</dbReference>
<dbReference type="SUPFAM" id="SSF56349">
    <property type="entry name" value="DNA breaking-rejoining enzymes"/>
    <property type="match status" value="1"/>
</dbReference>
<dbReference type="GO" id="GO:0003677">
    <property type="term" value="F:DNA binding"/>
    <property type="evidence" value="ECO:0007669"/>
    <property type="project" value="UniProtKB-UniRule"/>
</dbReference>
<dbReference type="Pfam" id="PF13495">
    <property type="entry name" value="Phage_int_SAM_4"/>
    <property type="match status" value="1"/>
</dbReference>
<dbReference type="InterPro" id="IPR010998">
    <property type="entry name" value="Integrase_recombinase_N"/>
</dbReference>
<name>A0A4R6XPY7_9GAMM</name>
<dbReference type="PANTHER" id="PTHR30349:SF41">
    <property type="entry name" value="INTEGRASE_RECOMBINASE PROTEIN MJ0367-RELATED"/>
    <property type="match status" value="1"/>
</dbReference>
<dbReference type="InterPro" id="IPR050090">
    <property type="entry name" value="Tyrosine_recombinase_XerCD"/>
</dbReference>
<dbReference type="Pfam" id="PF00589">
    <property type="entry name" value="Phage_integrase"/>
    <property type="match status" value="1"/>
</dbReference>
<comment type="similarity">
    <text evidence="1">Belongs to the 'phage' integrase family.</text>
</comment>
<dbReference type="OrthoDB" id="9801717at2"/>
<evidence type="ECO:0000259" key="7">
    <source>
        <dbReference type="PROSITE" id="PS51900"/>
    </source>
</evidence>
<keyword evidence="9" id="KW-1185">Reference proteome</keyword>
<dbReference type="Gene3D" id="1.10.443.10">
    <property type="entry name" value="Intergrase catalytic core"/>
    <property type="match status" value="1"/>
</dbReference>